<feature type="domain" description="Major facilitator superfamily (MFS) profile" evidence="6">
    <location>
        <begin position="1"/>
        <end position="271"/>
    </location>
</feature>
<comment type="caution">
    <text evidence="8">The sequence shown here is derived from an EMBL/GenBank/DDBJ whole genome shotgun (WGS) entry which is preliminary data.</text>
</comment>
<protein>
    <submittedName>
        <fullName evidence="8">Putative MFS-type transporter C09D4.1-like protein</fullName>
    </submittedName>
</protein>
<dbReference type="GO" id="GO:0097037">
    <property type="term" value="P:heme export"/>
    <property type="evidence" value="ECO:0007669"/>
    <property type="project" value="TreeGrafter"/>
</dbReference>
<proteinExistence type="predicted"/>
<evidence type="ECO:0000313" key="10">
    <source>
        <dbReference type="Proteomes" id="UP000285301"/>
    </source>
</evidence>
<dbReference type="InterPro" id="IPR049680">
    <property type="entry name" value="FLVCR1-2_SLC49-like"/>
</dbReference>
<feature type="transmembrane region" description="Helical" evidence="5">
    <location>
        <begin position="37"/>
        <end position="56"/>
    </location>
</feature>
<evidence type="ECO:0000256" key="2">
    <source>
        <dbReference type="ARBA" id="ARBA00022692"/>
    </source>
</evidence>
<feature type="transmembrane region" description="Helical" evidence="5">
    <location>
        <begin position="77"/>
        <end position="110"/>
    </location>
</feature>
<dbReference type="Proteomes" id="UP000285301">
    <property type="component" value="Unassembled WGS sequence"/>
</dbReference>
<sequence>MTSSIFIGSAVSYIYPLIFKNAQEEDEIKSTLFNTKIMLTALSILGIFLVIFFVRSNPPQPANFAEARRSRKNKSSLGSLLLLFRNANLILIIVNIFVTAAVTTVLWVLLNQIFSKDFEESATITTIAGLSYNVSAIVGCLVFPIVLDKTKRYRLLIFSTYSIAFIFSLIFMAALWFKLPYLIYTSLFVFGACSFGQRVMMYDLIVEITYPFPEGTSIGIITSLAYMFAACFIPLLSWLIELFSILYAILLIETMLLIGFLPLFFISIKLLRNEAEQSNNSPTDEQCEKIEIKN</sequence>
<keyword evidence="10" id="KW-1185">Reference proteome</keyword>
<keyword evidence="4 5" id="KW-0472">Membrane</keyword>
<reference evidence="8 10" key="1">
    <citation type="journal article" date="2018" name="Gigascience">
        <title>Genomes of trombidid mites reveal novel predicted allergens and laterally-transferred genes associated with secondary metabolism.</title>
        <authorList>
            <person name="Dong X."/>
            <person name="Chaisiri K."/>
            <person name="Xia D."/>
            <person name="Armstrong S.D."/>
            <person name="Fang Y."/>
            <person name="Donnelly M.J."/>
            <person name="Kadowaki T."/>
            <person name="McGarry J.W."/>
            <person name="Darby A.C."/>
            <person name="Makepeace B.L."/>
        </authorList>
    </citation>
    <scope>NUCLEOTIDE SEQUENCE [LARGE SCALE GENOMIC DNA]</scope>
    <source>
        <strain evidence="8">UoL-WK</strain>
    </source>
</reference>
<dbReference type="EMBL" id="NCKU01006289">
    <property type="protein sequence ID" value="RWS03663.1"/>
    <property type="molecule type" value="Genomic_DNA"/>
</dbReference>
<dbReference type="EMBL" id="NCKU01009674">
    <property type="protein sequence ID" value="RWS01189.1"/>
    <property type="molecule type" value="Genomic_DNA"/>
</dbReference>
<feature type="transmembrane region" description="Helical" evidence="5">
    <location>
        <begin position="218"/>
        <end position="239"/>
    </location>
</feature>
<feature type="transmembrane region" description="Helical" evidence="5">
    <location>
        <begin position="183"/>
        <end position="206"/>
    </location>
</feature>
<dbReference type="PROSITE" id="PS50850">
    <property type="entry name" value="MFS"/>
    <property type="match status" value="1"/>
</dbReference>
<organism evidence="8 10">
    <name type="scientific">Dinothrombium tinctorium</name>
    <dbReference type="NCBI Taxonomy" id="1965070"/>
    <lineage>
        <taxon>Eukaryota</taxon>
        <taxon>Metazoa</taxon>
        <taxon>Ecdysozoa</taxon>
        <taxon>Arthropoda</taxon>
        <taxon>Chelicerata</taxon>
        <taxon>Arachnida</taxon>
        <taxon>Acari</taxon>
        <taxon>Acariformes</taxon>
        <taxon>Trombidiformes</taxon>
        <taxon>Prostigmata</taxon>
        <taxon>Anystina</taxon>
        <taxon>Parasitengona</taxon>
        <taxon>Trombidioidea</taxon>
        <taxon>Trombidiidae</taxon>
        <taxon>Dinothrombium</taxon>
    </lineage>
</organism>
<dbReference type="GO" id="GO:0016020">
    <property type="term" value="C:membrane"/>
    <property type="evidence" value="ECO:0007669"/>
    <property type="project" value="UniProtKB-SubCell"/>
</dbReference>
<dbReference type="EMBL" id="NCKU01014180">
    <property type="protein sequence ID" value="RWR99647.1"/>
    <property type="molecule type" value="Genomic_DNA"/>
</dbReference>
<evidence type="ECO:0000256" key="5">
    <source>
        <dbReference type="SAM" id="Phobius"/>
    </source>
</evidence>
<feature type="transmembrane region" description="Helical" evidence="5">
    <location>
        <begin position="122"/>
        <end position="143"/>
    </location>
</feature>
<dbReference type="InterPro" id="IPR020846">
    <property type="entry name" value="MFS_dom"/>
</dbReference>
<feature type="transmembrane region" description="Helical" evidence="5">
    <location>
        <begin position="155"/>
        <end position="177"/>
    </location>
</feature>
<evidence type="ECO:0000256" key="4">
    <source>
        <dbReference type="ARBA" id="ARBA00023136"/>
    </source>
</evidence>
<evidence type="ECO:0000256" key="3">
    <source>
        <dbReference type="ARBA" id="ARBA00022989"/>
    </source>
</evidence>
<evidence type="ECO:0000259" key="6">
    <source>
        <dbReference type="PROSITE" id="PS50850"/>
    </source>
</evidence>
<dbReference type="GO" id="GO:0020037">
    <property type="term" value="F:heme binding"/>
    <property type="evidence" value="ECO:0007669"/>
    <property type="project" value="TreeGrafter"/>
</dbReference>
<dbReference type="Gene3D" id="1.20.1250.20">
    <property type="entry name" value="MFS general substrate transporter like domains"/>
    <property type="match status" value="1"/>
</dbReference>
<dbReference type="Pfam" id="PF07690">
    <property type="entry name" value="MFS_1"/>
    <property type="match status" value="1"/>
</dbReference>
<evidence type="ECO:0000313" key="7">
    <source>
        <dbReference type="EMBL" id="RWR99647.1"/>
    </source>
</evidence>
<comment type="subcellular location">
    <subcellularLocation>
        <location evidence="1">Membrane</location>
        <topology evidence="1">Multi-pass membrane protein</topology>
    </subcellularLocation>
</comment>
<gene>
    <name evidence="9" type="ORF">B4U79_18413</name>
    <name evidence="8" type="ORF">B4U79_18590</name>
    <name evidence="7" type="ORF">B4U79_18761</name>
</gene>
<evidence type="ECO:0000313" key="8">
    <source>
        <dbReference type="EMBL" id="RWS01189.1"/>
    </source>
</evidence>
<keyword evidence="2 5" id="KW-0812">Transmembrane</keyword>
<reference evidence="8" key="2">
    <citation type="submission" date="2018-11" db="EMBL/GenBank/DDBJ databases">
        <title>Trombidioid mite genomics.</title>
        <authorList>
            <person name="Dong X."/>
        </authorList>
    </citation>
    <scope>NUCLEOTIDE SEQUENCE</scope>
    <source>
        <strain evidence="8">UoL-WK</strain>
    </source>
</reference>
<dbReference type="PANTHER" id="PTHR10924:SF4">
    <property type="entry name" value="GH15861P"/>
    <property type="match status" value="1"/>
</dbReference>
<evidence type="ECO:0000256" key="1">
    <source>
        <dbReference type="ARBA" id="ARBA00004141"/>
    </source>
</evidence>
<dbReference type="InterPro" id="IPR036259">
    <property type="entry name" value="MFS_trans_sf"/>
</dbReference>
<dbReference type="SUPFAM" id="SSF103473">
    <property type="entry name" value="MFS general substrate transporter"/>
    <property type="match status" value="1"/>
</dbReference>
<dbReference type="OrthoDB" id="422206at2759"/>
<evidence type="ECO:0000313" key="9">
    <source>
        <dbReference type="EMBL" id="RWS03663.1"/>
    </source>
</evidence>
<accession>A0A3S3NSZ4</accession>
<dbReference type="PANTHER" id="PTHR10924">
    <property type="entry name" value="MAJOR FACILITATOR SUPERFAMILY PROTEIN-RELATED"/>
    <property type="match status" value="1"/>
</dbReference>
<feature type="transmembrane region" description="Helical" evidence="5">
    <location>
        <begin position="245"/>
        <end position="266"/>
    </location>
</feature>
<dbReference type="AlphaFoldDB" id="A0A3S3NSZ4"/>
<dbReference type="GO" id="GO:0015232">
    <property type="term" value="F:heme transmembrane transporter activity"/>
    <property type="evidence" value="ECO:0007669"/>
    <property type="project" value="TreeGrafter"/>
</dbReference>
<keyword evidence="3 5" id="KW-1133">Transmembrane helix</keyword>
<dbReference type="InterPro" id="IPR011701">
    <property type="entry name" value="MFS"/>
</dbReference>
<name>A0A3S3NSZ4_9ACAR</name>